<protein>
    <submittedName>
        <fullName evidence="9">NADH-quinone oxidoreductase subunit NuoB</fullName>
        <ecNumber evidence="9">1.6.5.11</ecNumber>
    </submittedName>
</protein>
<keyword evidence="3" id="KW-0004">4Fe-4S</keyword>
<sequence>MNHKMSRSPWVIHYDGSSCNGCDIEVLASLTPLFDAERFGVVNTGNPKHADIFLLTGSVNAQNLPVVRQIYNQMLEPKCVVACGICACSGGVFRDAYNVIGGVDRAIPVDVYAPGCAIRPETVIDAIVEACGILDQKEAVMRAGGDPLTVGGAATWDGGVELGEDGFVAAGAGADGAGDGVEANVSTRSAAPAAAKEAE</sequence>
<comment type="caution">
    <text evidence="9">The sequence shown here is derived from an EMBL/GenBank/DDBJ whole genome shotgun (WGS) entry which is preliminary data.</text>
</comment>
<dbReference type="EMBL" id="WWSR01000011">
    <property type="protein sequence ID" value="MZJ39733.1"/>
    <property type="molecule type" value="Genomic_DNA"/>
</dbReference>
<dbReference type="InterPro" id="IPR006137">
    <property type="entry name" value="NADH_UbQ_OxRdtase-like_20kDa"/>
</dbReference>
<feature type="domain" description="NADH:ubiquinone oxidoreductase-like 20kDa subunit" evidence="8">
    <location>
        <begin position="19"/>
        <end position="129"/>
    </location>
</feature>
<evidence type="ECO:0000256" key="5">
    <source>
        <dbReference type="ARBA" id="ARBA00023004"/>
    </source>
</evidence>
<evidence type="ECO:0000259" key="8">
    <source>
        <dbReference type="Pfam" id="PF01058"/>
    </source>
</evidence>
<dbReference type="PANTHER" id="PTHR42989">
    <property type="entry name" value="HYDROGENASE-4 COMPONENT I"/>
    <property type="match status" value="1"/>
</dbReference>
<reference evidence="9 10" key="1">
    <citation type="journal article" date="2019" name="Nat. Med.">
        <title>A library of human gut bacterial isolates paired with longitudinal multiomics data enables mechanistic microbiome research.</title>
        <authorList>
            <person name="Poyet M."/>
            <person name="Groussin M."/>
            <person name="Gibbons S.M."/>
            <person name="Avila-Pacheco J."/>
            <person name="Jiang X."/>
            <person name="Kearney S.M."/>
            <person name="Perrotta A.R."/>
            <person name="Berdy B."/>
            <person name="Zhao S."/>
            <person name="Lieberman T.D."/>
            <person name="Swanson P.K."/>
            <person name="Smith M."/>
            <person name="Roesemann S."/>
            <person name="Alexander J.E."/>
            <person name="Rich S.A."/>
            <person name="Livny J."/>
            <person name="Vlamakis H."/>
            <person name="Clish C."/>
            <person name="Bullock K."/>
            <person name="Deik A."/>
            <person name="Scott J."/>
            <person name="Pierce K.A."/>
            <person name="Xavier R.J."/>
            <person name="Alm E.J."/>
        </authorList>
    </citation>
    <scope>NUCLEOTIDE SEQUENCE [LARGE SCALE GENOMIC DNA]</scope>
    <source>
        <strain evidence="9 10">BIOML-A20</strain>
    </source>
</reference>
<keyword evidence="6" id="KW-0411">Iron-sulfur</keyword>
<keyword evidence="5" id="KW-0408">Iron</keyword>
<dbReference type="Gene3D" id="3.40.50.12280">
    <property type="match status" value="1"/>
</dbReference>
<dbReference type="EC" id="1.6.5.11" evidence="9"/>
<keyword evidence="4" id="KW-0479">Metal-binding</keyword>
<dbReference type="PANTHER" id="PTHR42989:SF1">
    <property type="entry name" value="FORMATE HYDROGENLYASE SUBUNIT 7-RELATED"/>
    <property type="match status" value="1"/>
</dbReference>
<dbReference type="GO" id="GO:0016491">
    <property type="term" value="F:oxidoreductase activity"/>
    <property type="evidence" value="ECO:0007669"/>
    <property type="project" value="UniProtKB-KW"/>
</dbReference>
<evidence type="ECO:0000256" key="3">
    <source>
        <dbReference type="ARBA" id="ARBA00022485"/>
    </source>
</evidence>
<dbReference type="SUPFAM" id="SSF56770">
    <property type="entry name" value="HydA/Nqo6-like"/>
    <property type="match status" value="1"/>
</dbReference>
<evidence type="ECO:0000313" key="10">
    <source>
        <dbReference type="Proteomes" id="UP000469380"/>
    </source>
</evidence>
<dbReference type="Pfam" id="PF01058">
    <property type="entry name" value="Oxidored_q6"/>
    <property type="match status" value="1"/>
</dbReference>
<dbReference type="GO" id="GO:0051539">
    <property type="term" value="F:4 iron, 4 sulfur cluster binding"/>
    <property type="evidence" value="ECO:0007669"/>
    <property type="project" value="UniProtKB-KW"/>
</dbReference>
<evidence type="ECO:0000256" key="6">
    <source>
        <dbReference type="ARBA" id="ARBA00023014"/>
    </source>
</evidence>
<evidence type="ECO:0000313" key="9">
    <source>
        <dbReference type="EMBL" id="MZJ39733.1"/>
    </source>
</evidence>
<dbReference type="InterPro" id="IPR052375">
    <property type="entry name" value="Complex_I_20kDa-like"/>
</dbReference>
<dbReference type="RefSeq" id="WP_161160643.1">
    <property type="nucleotide sequence ID" value="NZ_WWSR01000011.1"/>
</dbReference>
<accession>A0A6N9JK31</accession>
<keyword evidence="9" id="KW-0560">Oxidoreductase</keyword>
<comment type="similarity">
    <text evidence="2">Belongs to the complex I 20 kDa subunit family.</text>
</comment>
<evidence type="ECO:0000256" key="4">
    <source>
        <dbReference type="ARBA" id="ARBA00022723"/>
    </source>
</evidence>
<feature type="region of interest" description="Disordered" evidence="7">
    <location>
        <begin position="177"/>
        <end position="199"/>
    </location>
</feature>
<evidence type="ECO:0000256" key="7">
    <source>
        <dbReference type="SAM" id="MobiDB-lite"/>
    </source>
</evidence>
<dbReference type="Proteomes" id="UP000469380">
    <property type="component" value="Unassembled WGS sequence"/>
</dbReference>
<dbReference type="GO" id="GO:0046872">
    <property type="term" value="F:metal ion binding"/>
    <property type="evidence" value="ECO:0007669"/>
    <property type="project" value="UniProtKB-KW"/>
</dbReference>
<gene>
    <name evidence="9" type="primary">nuoB</name>
    <name evidence="9" type="ORF">GT464_07200</name>
</gene>
<organism evidence="9 10">
    <name type="scientific">Collinsella aerofaciens</name>
    <dbReference type="NCBI Taxonomy" id="74426"/>
    <lineage>
        <taxon>Bacteria</taxon>
        <taxon>Bacillati</taxon>
        <taxon>Actinomycetota</taxon>
        <taxon>Coriobacteriia</taxon>
        <taxon>Coriobacteriales</taxon>
        <taxon>Coriobacteriaceae</taxon>
        <taxon>Collinsella</taxon>
    </lineage>
</organism>
<dbReference type="NCBIfam" id="NF005012">
    <property type="entry name" value="PRK06411.1"/>
    <property type="match status" value="1"/>
</dbReference>
<dbReference type="AlphaFoldDB" id="A0A6N9JK31"/>
<feature type="compositionally biased region" description="Low complexity" evidence="7">
    <location>
        <begin position="190"/>
        <end position="199"/>
    </location>
</feature>
<proteinExistence type="inferred from homology"/>
<evidence type="ECO:0000256" key="1">
    <source>
        <dbReference type="ARBA" id="ARBA00001966"/>
    </source>
</evidence>
<name>A0A6N9JK31_9ACTN</name>
<evidence type="ECO:0000256" key="2">
    <source>
        <dbReference type="ARBA" id="ARBA00009173"/>
    </source>
</evidence>
<comment type="cofactor">
    <cofactor evidence="1">
        <name>[4Fe-4S] cluster</name>
        <dbReference type="ChEBI" id="CHEBI:49883"/>
    </cofactor>
</comment>